<evidence type="ECO:0000259" key="1">
    <source>
        <dbReference type="Pfam" id="PF14278"/>
    </source>
</evidence>
<name>A0A1S8MQC4_CLOSA</name>
<dbReference type="EMBL" id="LZYZ01000010">
    <property type="protein sequence ID" value="OOM06393.1"/>
    <property type="molecule type" value="Genomic_DNA"/>
</dbReference>
<feature type="domain" description="Transcriptional regulator TetR C-terminal Firmicutes type" evidence="1">
    <location>
        <begin position="84"/>
        <end position="169"/>
    </location>
</feature>
<sequence>MSIKDSTKILFAEALQDMIKTLPLSKIRIKDLCDKCGTERQTFYYHFKDKFDLVGWIFEQDFKDALEMTNGTHGVESLTYSLIKLKEKQAFYKKAFADNSQNGITSYIQDYDINIFEQILKKHLGIIKLNEEIIFAIKYHSYGCLYFCIEWLTGNSNLTAEEFAKLQYKYMPPIIKEALLKK</sequence>
<evidence type="ECO:0000313" key="2">
    <source>
        <dbReference type="EMBL" id="OOM06393.1"/>
    </source>
</evidence>
<dbReference type="Gene3D" id="1.10.357.10">
    <property type="entry name" value="Tetracycline Repressor, domain 2"/>
    <property type="match status" value="1"/>
</dbReference>
<dbReference type="InterPro" id="IPR039532">
    <property type="entry name" value="TetR_C_Firmicutes"/>
</dbReference>
<dbReference type="Pfam" id="PF14278">
    <property type="entry name" value="TetR_C_8"/>
    <property type="match status" value="1"/>
</dbReference>
<dbReference type="SUPFAM" id="SSF46689">
    <property type="entry name" value="Homeodomain-like"/>
    <property type="match status" value="1"/>
</dbReference>
<dbReference type="InterPro" id="IPR009057">
    <property type="entry name" value="Homeodomain-like_sf"/>
</dbReference>
<dbReference type="Proteomes" id="UP000191154">
    <property type="component" value="Unassembled WGS sequence"/>
</dbReference>
<dbReference type="AlphaFoldDB" id="A0A1S8MQC4"/>
<gene>
    <name evidence="2" type="primary">dhaS</name>
    <name evidence="2" type="ORF">CLOSAC_43130</name>
</gene>
<proteinExistence type="predicted"/>
<evidence type="ECO:0000313" key="3">
    <source>
        <dbReference type="Proteomes" id="UP000191154"/>
    </source>
</evidence>
<reference evidence="2 3" key="1">
    <citation type="submission" date="2016-05" db="EMBL/GenBank/DDBJ databases">
        <title>Microbial solvent formation.</title>
        <authorList>
            <person name="Poehlein A."/>
            <person name="Montoya Solano J.D."/>
            <person name="Flitsch S."/>
            <person name="Krabben P."/>
            <person name="Duerre P."/>
            <person name="Daniel R."/>
        </authorList>
    </citation>
    <scope>NUCLEOTIDE SEQUENCE [LARGE SCALE GENOMIC DNA]</scope>
    <source>
        <strain evidence="2 3">L1-8</strain>
    </source>
</reference>
<organism evidence="2 3">
    <name type="scientific">Clostridium saccharobutylicum</name>
    <dbReference type="NCBI Taxonomy" id="169679"/>
    <lineage>
        <taxon>Bacteria</taxon>
        <taxon>Bacillati</taxon>
        <taxon>Bacillota</taxon>
        <taxon>Clostridia</taxon>
        <taxon>Eubacteriales</taxon>
        <taxon>Clostridiaceae</taxon>
        <taxon>Clostridium</taxon>
    </lineage>
</organism>
<dbReference type="RefSeq" id="WP_077867288.1">
    <property type="nucleotide sequence ID" value="NZ_LZYZ01000010.1"/>
</dbReference>
<protein>
    <submittedName>
        <fullName evidence="2">HTH-type dhaKLM operon transcriptional activator DhaS</fullName>
    </submittedName>
</protein>
<accession>A0A1S8MQC4</accession>
<comment type="caution">
    <text evidence="2">The sequence shown here is derived from an EMBL/GenBank/DDBJ whole genome shotgun (WGS) entry which is preliminary data.</text>
</comment>